<dbReference type="SUPFAM" id="SSF88874">
    <property type="entry name" value="Receptor-binding domain of short tail fibre protein gp12"/>
    <property type="match status" value="1"/>
</dbReference>
<dbReference type="InterPro" id="IPR037053">
    <property type="entry name" value="Phage_tail_collar_dom_sf"/>
</dbReference>
<name>A0ABT9AI98_9BACT</name>
<evidence type="ECO:0000313" key="3">
    <source>
        <dbReference type="Proteomes" id="UP001167796"/>
    </source>
</evidence>
<dbReference type="Proteomes" id="UP001167796">
    <property type="component" value="Unassembled WGS sequence"/>
</dbReference>
<sequence length="185" mass="19068">MSEPFLGEIRIMPFGGNTNYVPRGWARCNGQLLPIAQNSALYALLGTQYGGDGRSTFAVPNLNGRVILGAGQGAGLSPYPQGTTVGVETVTLQLAEMPAHTHDLGNPLLPVNSAAAGVNSPAGAFFAKEPGSEAFGTGTGNGPMAAGLLSGTTSQAGGSQSHENRMPYLGLNYYIATQGEFPQRQ</sequence>
<reference evidence="2" key="1">
    <citation type="submission" date="2023-07" db="EMBL/GenBank/DDBJ databases">
        <authorList>
            <person name="Kim M.K."/>
        </authorList>
    </citation>
    <scope>NUCLEOTIDE SEQUENCE</scope>
    <source>
        <strain evidence="2">M29</strain>
    </source>
</reference>
<evidence type="ECO:0000313" key="2">
    <source>
        <dbReference type="EMBL" id="MDO7849599.1"/>
    </source>
</evidence>
<comment type="caution">
    <text evidence="2">The sequence shown here is derived from an EMBL/GenBank/DDBJ whole genome shotgun (WGS) entry which is preliminary data.</text>
</comment>
<dbReference type="EMBL" id="JAUQSX010000019">
    <property type="protein sequence ID" value="MDO7849599.1"/>
    <property type="molecule type" value="Genomic_DNA"/>
</dbReference>
<proteinExistence type="predicted"/>
<dbReference type="InterPro" id="IPR011083">
    <property type="entry name" value="Phage_tail_collar_dom"/>
</dbReference>
<gene>
    <name evidence="2" type="ORF">Q5H92_24770</name>
</gene>
<dbReference type="Pfam" id="PF07484">
    <property type="entry name" value="Collar"/>
    <property type="match status" value="1"/>
</dbReference>
<organism evidence="2 3">
    <name type="scientific">Hymenobacter mellowenesis</name>
    <dbReference type="NCBI Taxonomy" id="3063995"/>
    <lineage>
        <taxon>Bacteria</taxon>
        <taxon>Pseudomonadati</taxon>
        <taxon>Bacteroidota</taxon>
        <taxon>Cytophagia</taxon>
        <taxon>Cytophagales</taxon>
        <taxon>Hymenobacteraceae</taxon>
        <taxon>Hymenobacter</taxon>
    </lineage>
</organism>
<evidence type="ECO:0000259" key="1">
    <source>
        <dbReference type="Pfam" id="PF07484"/>
    </source>
</evidence>
<protein>
    <submittedName>
        <fullName evidence="2">Tail fiber protein</fullName>
    </submittedName>
</protein>
<dbReference type="Gene3D" id="3.90.1340.10">
    <property type="entry name" value="Phage tail collar domain"/>
    <property type="match status" value="1"/>
</dbReference>
<keyword evidence="3" id="KW-1185">Reference proteome</keyword>
<dbReference type="RefSeq" id="WP_305014268.1">
    <property type="nucleotide sequence ID" value="NZ_JAUQSX010000019.1"/>
</dbReference>
<feature type="domain" description="Phage tail collar" evidence="1">
    <location>
        <begin position="11"/>
        <end position="67"/>
    </location>
</feature>
<accession>A0ABT9AI98</accession>